<reference evidence="1 2" key="1">
    <citation type="submission" date="2019-02" db="EMBL/GenBank/DDBJ databases">
        <title>Sequencing the genomes of 1000 actinobacteria strains.</title>
        <authorList>
            <person name="Klenk H.-P."/>
        </authorList>
    </citation>
    <scope>NUCLEOTIDE SEQUENCE [LARGE SCALE GENOMIC DNA]</scope>
    <source>
        <strain evidence="1 2">DSM 18319</strain>
    </source>
</reference>
<evidence type="ECO:0000313" key="2">
    <source>
        <dbReference type="Proteomes" id="UP000291483"/>
    </source>
</evidence>
<dbReference type="Proteomes" id="UP000291483">
    <property type="component" value="Unassembled WGS sequence"/>
</dbReference>
<protein>
    <submittedName>
        <fullName evidence="1">Uncharacterized protein</fullName>
    </submittedName>
</protein>
<sequence>MAAEHIAIEHWWPQLIAASKHRIQRDLDAPLADEIVRQIEAIVGRDIDGEGWVLTEWEKDFIRTQGEPVD</sequence>
<dbReference type="EMBL" id="SHLC01000001">
    <property type="protein sequence ID" value="RZU67032.1"/>
    <property type="molecule type" value="Genomic_DNA"/>
</dbReference>
<name>A0A4Q8AQM4_9MICO</name>
<dbReference type="OrthoDB" id="5083989at2"/>
<keyword evidence="2" id="KW-1185">Reference proteome</keyword>
<proteinExistence type="predicted"/>
<evidence type="ECO:0000313" key="1">
    <source>
        <dbReference type="EMBL" id="RZU67032.1"/>
    </source>
</evidence>
<gene>
    <name evidence="1" type="ORF">EV379_3407</name>
</gene>
<organism evidence="1 2">
    <name type="scientific">Microterricola gilva</name>
    <dbReference type="NCBI Taxonomy" id="393267"/>
    <lineage>
        <taxon>Bacteria</taxon>
        <taxon>Bacillati</taxon>
        <taxon>Actinomycetota</taxon>
        <taxon>Actinomycetes</taxon>
        <taxon>Micrococcales</taxon>
        <taxon>Microbacteriaceae</taxon>
        <taxon>Microterricola</taxon>
    </lineage>
</organism>
<accession>A0A4Q8AQM4</accession>
<dbReference type="AlphaFoldDB" id="A0A4Q8AQM4"/>
<dbReference type="RefSeq" id="WP_130507135.1">
    <property type="nucleotide sequence ID" value="NZ_SHLC01000001.1"/>
</dbReference>
<comment type="caution">
    <text evidence="1">The sequence shown here is derived from an EMBL/GenBank/DDBJ whole genome shotgun (WGS) entry which is preliminary data.</text>
</comment>